<keyword evidence="8" id="KW-0106">Calcium</keyword>
<feature type="disulfide bond" evidence="14">
    <location>
        <begin position="361"/>
        <end position="370"/>
    </location>
</feature>
<keyword evidence="19" id="KW-1185">Reference proteome</keyword>
<feature type="disulfide bond" evidence="14">
    <location>
        <begin position="763"/>
        <end position="772"/>
    </location>
</feature>
<feature type="domain" description="EGF-like" evidence="18">
    <location>
        <begin position="1308"/>
        <end position="1345"/>
    </location>
</feature>
<comment type="subcellular location">
    <subcellularLocation>
        <location evidence="1">Cell membrane</location>
        <topology evidence="1">Single-pass type I membrane protein</topology>
    </subcellularLocation>
</comment>
<feature type="domain" description="EGF-like" evidence="18">
    <location>
        <begin position="431"/>
        <end position="467"/>
    </location>
</feature>
<evidence type="ECO:0000256" key="11">
    <source>
        <dbReference type="ARBA" id="ARBA00023136"/>
    </source>
</evidence>
<feature type="disulfide bond" evidence="14">
    <location>
        <begin position="93"/>
        <end position="102"/>
    </location>
</feature>
<dbReference type="FunFam" id="2.10.25.10:FF:000829">
    <property type="entry name" value="Crumbs homolog 2"/>
    <property type="match status" value="1"/>
</dbReference>
<dbReference type="Gene3D" id="2.60.120.200">
    <property type="match status" value="3"/>
</dbReference>
<feature type="domain" description="EGF-like" evidence="18">
    <location>
        <begin position="1347"/>
        <end position="1383"/>
    </location>
</feature>
<dbReference type="FunFam" id="2.10.25.10:FF:000282">
    <property type="entry name" value="Crumbs cell polarity complex component 2"/>
    <property type="match status" value="1"/>
</dbReference>
<dbReference type="FunFam" id="2.10.25.10:FF:000123">
    <property type="entry name" value="Crumbs homolog 1 (Drosophila)"/>
    <property type="match status" value="2"/>
</dbReference>
<evidence type="ECO:0000256" key="9">
    <source>
        <dbReference type="ARBA" id="ARBA00022976"/>
    </source>
</evidence>
<feature type="domain" description="EGF-like" evidence="18">
    <location>
        <begin position="182"/>
        <end position="218"/>
    </location>
</feature>
<dbReference type="FunFam" id="2.10.25.10:FF:000031">
    <property type="entry name" value="neurogenic locus notch homolog protein 3"/>
    <property type="match status" value="1"/>
</dbReference>
<feature type="domain" description="EGF-like" evidence="18">
    <location>
        <begin position="737"/>
        <end position="773"/>
    </location>
</feature>
<dbReference type="Pfam" id="PF00008">
    <property type="entry name" value="EGF"/>
    <property type="match status" value="15"/>
</dbReference>
<dbReference type="SMART" id="SM00181">
    <property type="entry name" value="EGF"/>
    <property type="match status" value="20"/>
</dbReference>
<dbReference type="CDD" id="cd00110">
    <property type="entry name" value="LamG"/>
    <property type="match status" value="3"/>
</dbReference>
<feature type="disulfide bond" evidence="14">
    <location>
        <begin position="170"/>
        <end position="179"/>
    </location>
</feature>
<dbReference type="PRINTS" id="PR00010">
    <property type="entry name" value="EGFBLOOD"/>
</dbReference>
<dbReference type="FunFam" id="2.10.25.10:FF:000143">
    <property type="entry name" value="Protein crumbs 1"/>
    <property type="match status" value="2"/>
</dbReference>
<dbReference type="SUPFAM" id="SSF57196">
    <property type="entry name" value="EGF/Laminin"/>
    <property type="match status" value="11"/>
</dbReference>
<proteinExistence type="predicted"/>
<dbReference type="GO" id="GO:0060218">
    <property type="term" value="P:hematopoietic stem cell differentiation"/>
    <property type="evidence" value="ECO:0007669"/>
    <property type="project" value="UniProtKB-ARBA"/>
</dbReference>
<feature type="disulfide bond" evidence="14">
    <location>
        <begin position="419"/>
        <end position="428"/>
    </location>
</feature>
<organism evidence="19 20">
    <name type="scientific">Chanos chanos</name>
    <name type="common">Milkfish</name>
    <name type="synonym">Mugil chanos</name>
    <dbReference type="NCBI Taxonomy" id="29144"/>
    <lineage>
        <taxon>Eukaryota</taxon>
        <taxon>Metazoa</taxon>
        <taxon>Chordata</taxon>
        <taxon>Craniata</taxon>
        <taxon>Vertebrata</taxon>
        <taxon>Euteleostomi</taxon>
        <taxon>Actinopterygii</taxon>
        <taxon>Neopterygii</taxon>
        <taxon>Teleostei</taxon>
        <taxon>Ostariophysi</taxon>
        <taxon>Gonorynchiformes</taxon>
        <taxon>Chanidae</taxon>
        <taxon>Chanos</taxon>
    </lineage>
</organism>
<keyword evidence="7" id="KW-0677">Repeat</keyword>
<dbReference type="PROSITE" id="PS00022">
    <property type="entry name" value="EGF_1"/>
    <property type="match status" value="16"/>
</dbReference>
<dbReference type="InterPro" id="IPR013320">
    <property type="entry name" value="ConA-like_dom_sf"/>
</dbReference>
<dbReference type="InterPro" id="IPR051022">
    <property type="entry name" value="Notch_Cell-Fate_Det"/>
</dbReference>
<keyword evidence="11 15" id="KW-0472">Membrane</keyword>
<feature type="domain" description="EGF-like" evidence="18">
    <location>
        <begin position="373"/>
        <end position="429"/>
    </location>
</feature>
<keyword evidence="10 15" id="KW-1133">Transmembrane helix</keyword>
<feature type="domain" description="EGF-like" evidence="18">
    <location>
        <begin position="514"/>
        <end position="554"/>
    </location>
</feature>
<dbReference type="FunFam" id="2.60.120.200:FF:000081">
    <property type="entry name" value="Crumbs 1, cell polarity complex component"/>
    <property type="match status" value="1"/>
</dbReference>
<feature type="disulfide bond" evidence="14">
    <location>
        <begin position="132"/>
        <end position="141"/>
    </location>
</feature>
<feature type="disulfide bond" evidence="14">
    <location>
        <begin position="1219"/>
        <end position="1228"/>
    </location>
</feature>
<keyword evidence="3" id="KW-1003">Cell membrane</keyword>
<keyword evidence="4 14" id="KW-0245">EGF-like domain</keyword>
<dbReference type="FunFam" id="2.10.25.10:FF:000146">
    <property type="entry name" value="Putative neurogenic locus notch"/>
    <property type="match status" value="1"/>
</dbReference>
<feature type="domain" description="EGF-like" evidence="18">
    <location>
        <begin position="1268"/>
        <end position="1304"/>
    </location>
</feature>
<dbReference type="OrthoDB" id="283575at2759"/>
<keyword evidence="5 15" id="KW-0812">Transmembrane</keyword>
<comment type="caution">
    <text evidence="14">Lacks conserved residue(s) required for the propagation of feature annotation.</text>
</comment>
<feature type="domain" description="EGF-like" evidence="18">
    <location>
        <begin position="296"/>
        <end position="333"/>
    </location>
</feature>
<feature type="domain" description="EGF-like" evidence="18">
    <location>
        <begin position="27"/>
        <end position="66"/>
    </location>
</feature>
<dbReference type="InterPro" id="IPR009030">
    <property type="entry name" value="Growth_fac_rcpt_cys_sf"/>
</dbReference>
<dbReference type="PROSITE" id="PS00010">
    <property type="entry name" value="ASX_HYDROXYL"/>
    <property type="match status" value="13"/>
</dbReference>
<dbReference type="InterPro" id="IPR000152">
    <property type="entry name" value="EGF-type_Asp/Asn_hydroxyl_site"/>
</dbReference>
<evidence type="ECO:0000259" key="17">
    <source>
        <dbReference type="PROSITE" id="PS50025"/>
    </source>
</evidence>
<dbReference type="InterPro" id="IPR001791">
    <property type="entry name" value="Laminin_G"/>
</dbReference>
<dbReference type="PROSITE" id="PS01187">
    <property type="entry name" value="EGF_CA"/>
    <property type="match status" value="6"/>
</dbReference>
<protein>
    <submittedName>
        <fullName evidence="20">Protein crumbs homolog 2b</fullName>
    </submittedName>
</protein>
<sequence length="1458" mass="160185">MELGRAYSRTVLLTMMMFKLGIFCTVTAEKCLSSPCQNGGTCMDTMDDYVCICPKDPVWYTGKNCDVLYDACTFVNCPNCISTPGTNAHICPCVEGFGGPNCTENINECESNPCRGVRTHCVDEINGYSCYCPSGYGGENCQTKVRDCSDEPCFNNATCVWAPDGYECRCAAGFRGTNCEEDIDECLSQPCKNGAICQDGADRYQCFCVPGFQGYNCEIDINECASRPCENNGTCINGKDRYTCDCLPGFTGVNCETEIDECEAAPCQNGATCLDHIGLYICQCVPGYEGINCELDIDECVSGPCFNDGVCVDMVNGYECDCSGTGFVGDTCEEDIPECSSDPCHHAATCQEGVNQYTCLCWPGYTGENCQVDIDECEAGPCENGGECFQRSDRSHYRVLPELDREFTYERAAGFLCQCQPGFTGENCSVNIDECESMPCENGGECVDLINAYRCVCSPGFTGVLCEVNIDECESNPCQNGAACEDGVDDYLCHCPAAEEADQLPWGGHDCDTPLTGCVDNPCQNGGTCTPTLQGDEHGHVCQCPPGFYDNDCSTPTAFSFSAGGFVAIKVPHSNRTRRETDPQGVSVQLRFRTTLPDLILFYRGNAEHFCSLEIMDGELHARAVTEGVELKVHIPGALNNGRWHDALVVLDEKLILSLVKENITADDGDHNRLLLFQPQALETLYVGGVPREYLNNTVTRKGYIGCLEDLLVDSLPILPQNISSENAVDMQLGCDKTEWCHPDPCSQNGQCVDLWTEYRCDCYRPFYGNSCAEEYTSWTFSHERNNSYVEFRITQNHGENFSISFFLRSLKKDGLILQLKRVGHAYLTVFLRVGRIHVSIHSSTRDTLAYVSDGVKHMVTMEMNQRIMYFNNGSVLFRLVDFTDISVEEGDVVYVGGLPAREDISRWGGFFKGCLQDIRLDNTQLYVYQNNVALKPQYSRYLPRAVSHVHENCISDNVCRAKPCLHGGECQVTWNDFVCLCPPGFTGKTCETRVWCVSDPCVMGSVCVDLWDGYECLANATFQNNALRYTGGGSLSETVDSVSVELRTREENGVLLRASNGLDLFCMGLFNSSLLVKLRSGNSLETLALTSNLPLSDGTWHRVEFRMADPSLPASRWHLAVDGQTVETSLVTMGNLDFLSHSTLFLAENYTGCLGDVRVGGVYLPLAGDKEEPQAARFSLLDGIRPHLGCRGAPLCQSQPCQNNGSCQDLFNQYSCNCAPGWEGEFCQNNVDECASGPCAHGVCRDLLADYECECTPGYGGKNCQEDLNECLEHSCENGGSCQDAVGTYTCLCPPGYTGPLCQWPFPPPLCEEDVKCENGGVCTDEIWGPNCTCKPGFSGNRCETDIDECASSPCLNNATCMNRVNHFECICVPGYIGQTCEITRQHQRDHLPWLVLAIPLVCLAAVLAVVGLTCMVLTARKKRQSEGTYSPSQQEVAGARLEMDSVLKVPPEERLI</sequence>
<feature type="disulfide bond" evidence="14">
    <location>
        <begin position="457"/>
        <end position="466"/>
    </location>
</feature>
<feature type="domain" description="EGF-like" evidence="18">
    <location>
        <begin position="220"/>
        <end position="256"/>
    </location>
</feature>
<evidence type="ECO:0000256" key="8">
    <source>
        <dbReference type="ARBA" id="ARBA00022837"/>
    </source>
</evidence>
<dbReference type="PROSITE" id="PS01186">
    <property type="entry name" value="EGF_2"/>
    <property type="match status" value="17"/>
</dbReference>
<dbReference type="Proteomes" id="UP000504632">
    <property type="component" value="Chromosome 1"/>
</dbReference>
<feature type="domain" description="EGF-like" evidence="18">
    <location>
        <begin position="1231"/>
        <end position="1266"/>
    </location>
</feature>
<dbReference type="SMART" id="SM00179">
    <property type="entry name" value="EGF_CA"/>
    <property type="match status" value="19"/>
</dbReference>
<keyword evidence="13" id="KW-0325">Glycoprotein</keyword>
<feature type="domain" description="EGF-like" evidence="18">
    <location>
        <begin position="956"/>
        <end position="992"/>
    </location>
</feature>
<evidence type="ECO:0000256" key="5">
    <source>
        <dbReference type="ARBA" id="ARBA00022692"/>
    </source>
</evidence>
<dbReference type="FunFam" id="2.10.25.10:FF:000327">
    <property type="entry name" value="neurogenic locus notch homolog protein 4"/>
    <property type="match status" value="1"/>
</dbReference>
<dbReference type="GO" id="GO:0005509">
    <property type="term" value="F:calcium ion binding"/>
    <property type="evidence" value="ECO:0007669"/>
    <property type="project" value="InterPro"/>
</dbReference>
<dbReference type="FunFam" id="2.10.25.10:FF:000391">
    <property type="entry name" value="Weary, isoform C"/>
    <property type="match status" value="1"/>
</dbReference>
<feature type="disulfide bond" evidence="14">
    <location>
        <begin position="1294"/>
        <end position="1303"/>
    </location>
</feature>
<feature type="disulfide bond" evidence="14">
    <location>
        <begin position="544"/>
        <end position="553"/>
    </location>
</feature>
<accession>A0A6J2WDH3</accession>
<feature type="signal peptide" evidence="16">
    <location>
        <begin position="1"/>
        <end position="28"/>
    </location>
</feature>
<keyword evidence="9" id="KW-0914">Notch signaling pathway</keyword>
<reference evidence="20" key="1">
    <citation type="submission" date="2025-08" db="UniProtKB">
        <authorList>
            <consortium name="RefSeq"/>
        </authorList>
    </citation>
    <scope>IDENTIFICATION</scope>
</reference>
<dbReference type="SMART" id="SM00282">
    <property type="entry name" value="LamG"/>
    <property type="match status" value="3"/>
</dbReference>
<feature type="disulfide bond" evidence="14">
    <location>
        <begin position="982"/>
        <end position="991"/>
    </location>
</feature>
<dbReference type="GO" id="GO:0031017">
    <property type="term" value="P:exocrine pancreas development"/>
    <property type="evidence" value="ECO:0007669"/>
    <property type="project" value="UniProtKB-ARBA"/>
</dbReference>
<dbReference type="GO" id="GO:0050877">
    <property type="term" value="P:nervous system process"/>
    <property type="evidence" value="ECO:0007669"/>
    <property type="project" value="UniProtKB-ARBA"/>
</dbReference>
<dbReference type="RefSeq" id="XP_030641426.1">
    <property type="nucleotide sequence ID" value="XM_030785566.1"/>
</dbReference>
<keyword evidence="2" id="KW-0217">Developmental protein</keyword>
<feature type="domain" description="EGF-like" evidence="18">
    <location>
        <begin position="68"/>
        <end position="103"/>
    </location>
</feature>
<evidence type="ECO:0000256" key="13">
    <source>
        <dbReference type="ARBA" id="ARBA00023180"/>
    </source>
</evidence>
<dbReference type="InterPro" id="IPR001881">
    <property type="entry name" value="EGF-like_Ca-bd_dom"/>
</dbReference>
<dbReference type="InParanoid" id="A0A6J2WDH3"/>
<feature type="domain" description="EGF-like" evidence="18">
    <location>
        <begin position="469"/>
        <end position="512"/>
    </location>
</feature>
<feature type="domain" description="EGF-like" evidence="18">
    <location>
        <begin position="258"/>
        <end position="294"/>
    </location>
</feature>
<feature type="domain" description="EGF-like" evidence="18">
    <location>
        <begin position="335"/>
        <end position="371"/>
    </location>
</feature>
<dbReference type="CDD" id="cd00054">
    <property type="entry name" value="EGF_CA"/>
    <property type="match status" value="18"/>
</dbReference>
<evidence type="ECO:0000256" key="10">
    <source>
        <dbReference type="ARBA" id="ARBA00022989"/>
    </source>
</evidence>
<dbReference type="CTD" id="568520"/>
<dbReference type="Pfam" id="PF12661">
    <property type="entry name" value="hEGF"/>
    <property type="match status" value="2"/>
</dbReference>
<dbReference type="PANTHER" id="PTHR24049">
    <property type="entry name" value="CRUMBS FAMILY MEMBER"/>
    <property type="match status" value="1"/>
</dbReference>
<dbReference type="Gene3D" id="2.10.25.10">
    <property type="entry name" value="Laminin"/>
    <property type="match status" value="19"/>
</dbReference>
<feature type="disulfide bond" evidence="14">
    <location>
        <begin position="1256"/>
        <end position="1265"/>
    </location>
</feature>
<feature type="chain" id="PRO_5027065710" evidence="16">
    <location>
        <begin position="29"/>
        <end position="1458"/>
    </location>
</feature>
<feature type="disulfide bond" evidence="14">
    <location>
        <begin position="246"/>
        <end position="255"/>
    </location>
</feature>
<dbReference type="InterPro" id="IPR013032">
    <property type="entry name" value="EGF-like_CS"/>
</dbReference>
<evidence type="ECO:0000313" key="20">
    <source>
        <dbReference type="RefSeq" id="XP_030641426.1"/>
    </source>
</evidence>
<dbReference type="GeneID" id="115821770"/>
<keyword evidence="12 14" id="KW-1015">Disulfide bond</keyword>
<dbReference type="PANTHER" id="PTHR24049:SF19">
    <property type="entry name" value="PROTEIN CRUMBS HOMOLOG 2"/>
    <property type="match status" value="1"/>
</dbReference>
<dbReference type="FunFam" id="2.10.25.10:FF:000796">
    <property type="entry name" value="Crumbs cell polarity complex component 2b"/>
    <property type="match status" value="1"/>
</dbReference>
<evidence type="ECO:0000256" key="15">
    <source>
        <dbReference type="SAM" id="Phobius"/>
    </source>
</evidence>
<dbReference type="InterPro" id="IPR018097">
    <property type="entry name" value="EGF_Ca-bd_CS"/>
</dbReference>
<feature type="disulfide bond" evidence="14">
    <location>
        <begin position="284"/>
        <end position="293"/>
    </location>
</feature>
<feature type="domain" description="EGF-like" evidence="18">
    <location>
        <begin position="105"/>
        <end position="142"/>
    </location>
</feature>
<feature type="domain" description="Laminin G" evidence="17">
    <location>
        <begin position="1020"/>
        <end position="1191"/>
    </location>
</feature>
<feature type="disulfide bond" evidence="14">
    <location>
        <begin position="1373"/>
        <end position="1382"/>
    </location>
</feature>
<evidence type="ECO:0000313" key="19">
    <source>
        <dbReference type="Proteomes" id="UP000504632"/>
    </source>
</evidence>
<feature type="disulfide bond" evidence="14">
    <location>
        <begin position="208"/>
        <end position="217"/>
    </location>
</feature>
<dbReference type="FunFam" id="2.10.25.10:FF:000472">
    <property type="entry name" value="Uncharacterized protein, isoform A"/>
    <property type="match status" value="1"/>
</dbReference>
<evidence type="ECO:0000259" key="18">
    <source>
        <dbReference type="PROSITE" id="PS50026"/>
    </source>
</evidence>
<feature type="transmembrane region" description="Helical" evidence="15">
    <location>
        <begin position="1395"/>
        <end position="1419"/>
    </location>
</feature>
<evidence type="ECO:0000256" key="14">
    <source>
        <dbReference type="PROSITE-ProRule" id="PRU00076"/>
    </source>
</evidence>
<dbReference type="GO" id="GO:0007219">
    <property type="term" value="P:Notch signaling pathway"/>
    <property type="evidence" value="ECO:0007669"/>
    <property type="project" value="UniProtKB-KW"/>
</dbReference>
<feature type="domain" description="Laminin G" evidence="17">
    <location>
        <begin position="558"/>
        <end position="735"/>
    </location>
</feature>
<dbReference type="Pfam" id="PF02210">
    <property type="entry name" value="Laminin_G_2"/>
    <property type="match status" value="3"/>
</dbReference>
<evidence type="ECO:0000256" key="6">
    <source>
        <dbReference type="ARBA" id="ARBA00022729"/>
    </source>
</evidence>
<evidence type="ECO:0000256" key="1">
    <source>
        <dbReference type="ARBA" id="ARBA00004251"/>
    </source>
</evidence>
<dbReference type="InterPro" id="IPR000742">
    <property type="entry name" value="EGF"/>
</dbReference>
<dbReference type="GO" id="GO:0005886">
    <property type="term" value="C:plasma membrane"/>
    <property type="evidence" value="ECO:0007669"/>
    <property type="project" value="UniProtKB-SubCell"/>
</dbReference>
<dbReference type="FunFam" id="2.60.120.200:FF:000130">
    <property type="entry name" value="Crumbs 2, cell polarity complex component"/>
    <property type="match status" value="1"/>
</dbReference>
<dbReference type="GO" id="GO:0045597">
    <property type="term" value="P:positive regulation of cell differentiation"/>
    <property type="evidence" value="ECO:0007669"/>
    <property type="project" value="UniProtKB-ARBA"/>
</dbReference>
<dbReference type="GO" id="GO:1901222">
    <property type="term" value="P:regulation of non-canonical NF-kappaB signal transduction"/>
    <property type="evidence" value="ECO:0007669"/>
    <property type="project" value="UniProtKB-ARBA"/>
</dbReference>
<keyword evidence="6 16" id="KW-0732">Signal</keyword>
<feature type="disulfide bond" evidence="14">
    <location>
        <begin position="1235"/>
        <end position="1245"/>
    </location>
</feature>
<evidence type="ECO:0000256" key="4">
    <source>
        <dbReference type="ARBA" id="ARBA00022536"/>
    </source>
</evidence>
<dbReference type="SUPFAM" id="SSF57184">
    <property type="entry name" value="Growth factor receptor domain"/>
    <property type="match status" value="2"/>
</dbReference>
<feature type="disulfide bond" evidence="14">
    <location>
        <begin position="1335"/>
        <end position="1344"/>
    </location>
</feature>
<evidence type="ECO:0000256" key="16">
    <source>
        <dbReference type="SAM" id="SignalP"/>
    </source>
</evidence>
<dbReference type="PROSITE" id="PS50026">
    <property type="entry name" value="EGF_3"/>
    <property type="match status" value="20"/>
</dbReference>
<dbReference type="PROSITE" id="PS50025">
    <property type="entry name" value="LAM_G_DOMAIN"/>
    <property type="match status" value="3"/>
</dbReference>
<feature type="domain" description="EGF-like" evidence="18">
    <location>
        <begin position="144"/>
        <end position="180"/>
    </location>
</feature>
<feature type="domain" description="Laminin G" evidence="17">
    <location>
        <begin position="779"/>
        <end position="954"/>
    </location>
</feature>
<dbReference type="SUPFAM" id="SSF49899">
    <property type="entry name" value="Concanavalin A-like lectins/glucanases"/>
    <property type="match status" value="3"/>
</dbReference>
<dbReference type="FunFam" id="2.10.25.10:FF:000208">
    <property type="entry name" value="Crumbs 2, cell polarity complex component"/>
    <property type="match status" value="1"/>
</dbReference>
<dbReference type="FunFam" id="2.10.25.10:FF:000122">
    <property type="entry name" value="Protein crumbs homolog 2"/>
    <property type="match status" value="2"/>
</dbReference>
<evidence type="ECO:0000256" key="7">
    <source>
        <dbReference type="ARBA" id="ARBA00022737"/>
    </source>
</evidence>
<evidence type="ECO:0000256" key="3">
    <source>
        <dbReference type="ARBA" id="ARBA00022475"/>
    </source>
</evidence>
<evidence type="ECO:0000256" key="12">
    <source>
        <dbReference type="ARBA" id="ARBA00023157"/>
    </source>
</evidence>
<gene>
    <name evidence="20" type="primary">crb2b</name>
</gene>
<evidence type="ECO:0000256" key="2">
    <source>
        <dbReference type="ARBA" id="ARBA00022473"/>
    </source>
</evidence>
<name>A0A6J2WDH3_CHACN</name>
<feature type="domain" description="EGF-like" evidence="18">
    <location>
        <begin position="1193"/>
        <end position="1229"/>
    </location>
</feature>